<name>A0A2L0UG96_9MICC</name>
<evidence type="ECO:0000313" key="8">
    <source>
        <dbReference type="Proteomes" id="UP000239187"/>
    </source>
</evidence>
<dbReference type="GO" id="GO:0003700">
    <property type="term" value="F:DNA-binding transcription factor activity"/>
    <property type="evidence" value="ECO:0007669"/>
    <property type="project" value="InterPro"/>
</dbReference>
<dbReference type="RefSeq" id="WP_208739399.1">
    <property type="nucleotide sequence ID" value="NZ_CP024915.1"/>
</dbReference>
<proteinExistence type="inferred from homology"/>
<evidence type="ECO:0000256" key="5">
    <source>
        <dbReference type="SAM" id="MobiDB-lite"/>
    </source>
</evidence>
<accession>A0A2L0UG96</accession>
<comment type="similarity">
    <text evidence="1">Belongs to the LysR transcriptional regulatory family.</text>
</comment>
<dbReference type="PROSITE" id="PS50931">
    <property type="entry name" value="HTH_LYSR"/>
    <property type="match status" value="1"/>
</dbReference>
<dbReference type="Pfam" id="PF03466">
    <property type="entry name" value="LysR_substrate"/>
    <property type="match status" value="1"/>
</dbReference>
<organism evidence="7 8">
    <name type="scientific">Arthrobacter agilis</name>
    <dbReference type="NCBI Taxonomy" id="37921"/>
    <lineage>
        <taxon>Bacteria</taxon>
        <taxon>Bacillati</taxon>
        <taxon>Actinomycetota</taxon>
        <taxon>Actinomycetes</taxon>
        <taxon>Micrococcales</taxon>
        <taxon>Micrococcaceae</taxon>
        <taxon>Arthrobacter</taxon>
    </lineage>
</organism>
<evidence type="ECO:0000256" key="3">
    <source>
        <dbReference type="ARBA" id="ARBA00023125"/>
    </source>
</evidence>
<sequence>MELRHLRYFVAVAEERHFGRAAARLRIAAPSLSQQIKVLERDLHATLLERSPRRVVLTPAGEVLLEHAHVLLARADRARSEVRCADGRHRHISLRVAPGVEHILKDPLGRLSGPASELEVTAVTATDSDAVRAVRDGHTDAAIVWVRCAQDQDLPGRLLARVPVYLALSAEHRLAAAESVPVTDLAEETVVMVPRDQFPGICDYLLARLLPAGPSRPDQVLTPPNLINAPEALLRVVAAGHGVAPVAPAVAEHLAVPGIVVRPVAPPLLAPLELIWHDPATPALADVIALLTDVEGQAPVSDQGDGRHRIPSMAEPAGPPPRPKPSHLTGLQATR</sequence>
<dbReference type="Gene3D" id="3.40.190.10">
    <property type="entry name" value="Periplasmic binding protein-like II"/>
    <property type="match status" value="2"/>
</dbReference>
<dbReference type="InterPro" id="IPR036390">
    <property type="entry name" value="WH_DNA-bd_sf"/>
</dbReference>
<dbReference type="GO" id="GO:0003677">
    <property type="term" value="F:DNA binding"/>
    <property type="evidence" value="ECO:0007669"/>
    <property type="project" value="UniProtKB-KW"/>
</dbReference>
<feature type="domain" description="HTH lysR-type" evidence="6">
    <location>
        <begin position="1"/>
        <end position="58"/>
    </location>
</feature>
<evidence type="ECO:0000313" key="7">
    <source>
        <dbReference type="EMBL" id="AUZ88269.1"/>
    </source>
</evidence>
<dbReference type="InterPro" id="IPR036388">
    <property type="entry name" value="WH-like_DNA-bd_sf"/>
</dbReference>
<protein>
    <recommendedName>
        <fullName evidence="6">HTH lysR-type domain-containing protein</fullName>
    </recommendedName>
</protein>
<feature type="region of interest" description="Disordered" evidence="5">
    <location>
        <begin position="298"/>
        <end position="335"/>
    </location>
</feature>
<keyword evidence="3" id="KW-0238">DNA-binding</keyword>
<dbReference type="CDD" id="cd08414">
    <property type="entry name" value="PBP2_LTTR_aromatics_like"/>
    <property type="match status" value="1"/>
</dbReference>
<dbReference type="InterPro" id="IPR005119">
    <property type="entry name" value="LysR_subst-bd"/>
</dbReference>
<evidence type="ECO:0000256" key="2">
    <source>
        <dbReference type="ARBA" id="ARBA00023015"/>
    </source>
</evidence>
<evidence type="ECO:0000256" key="4">
    <source>
        <dbReference type="ARBA" id="ARBA00023163"/>
    </source>
</evidence>
<dbReference type="Gene3D" id="1.10.10.10">
    <property type="entry name" value="Winged helix-like DNA-binding domain superfamily/Winged helix DNA-binding domain"/>
    <property type="match status" value="1"/>
</dbReference>
<dbReference type="FunFam" id="1.10.10.10:FF:000001">
    <property type="entry name" value="LysR family transcriptional regulator"/>
    <property type="match status" value="1"/>
</dbReference>
<gene>
    <name evidence="7" type="ORF">CVO76_11945</name>
</gene>
<dbReference type="AlphaFoldDB" id="A0A2L0UG96"/>
<keyword evidence="2" id="KW-0805">Transcription regulation</keyword>
<dbReference type="PANTHER" id="PTHR30346">
    <property type="entry name" value="TRANSCRIPTIONAL DUAL REGULATOR HCAR-RELATED"/>
    <property type="match status" value="1"/>
</dbReference>
<dbReference type="SUPFAM" id="SSF46785">
    <property type="entry name" value="Winged helix' DNA-binding domain"/>
    <property type="match status" value="1"/>
</dbReference>
<keyword evidence="4" id="KW-0804">Transcription</keyword>
<dbReference type="InterPro" id="IPR000847">
    <property type="entry name" value="LysR_HTH_N"/>
</dbReference>
<evidence type="ECO:0000259" key="6">
    <source>
        <dbReference type="PROSITE" id="PS50931"/>
    </source>
</evidence>
<dbReference type="EMBL" id="CP024915">
    <property type="protein sequence ID" value="AUZ88269.1"/>
    <property type="molecule type" value="Genomic_DNA"/>
</dbReference>
<dbReference type="PANTHER" id="PTHR30346:SF0">
    <property type="entry name" value="HCA OPERON TRANSCRIPTIONAL ACTIVATOR HCAR"/>
    <property type="match status" value="1"/>
</dbReference>
<evidence type="ECO:0000256" key="1">
    <source>
        <dbReference type="ARBA" id="ARBA00009437"/>
    </source>
</evidence>
<dbReference type="Pfam" id="PF00126">
    <property type="entry name" value="HTH_1"/>
    <property type="match status" value="1"/>
</dbReference>
<reference evidence="7 8" key="1">
    <citation type="submission" date="2017-11" db="EMBL/GenBank/DDBJ databases">
        <title>Draft genome of Arthrobacter agilis strain UMCV2, a plant growth-promoting rhizobacterium and biocontrol capacity of phytopathogenic fungi.</title>
        <authorList>
            <person name="Martinez-Camara R."/>
            <person name="Santoyo G."/>
            <person name="Moreno-Hagelsieb G."/>
            <person name="Valencia-Cantero E."/>
        </authorList>
    </citation>
    <scope>NUCLEOTIDE SEQUENCE [LARGE SCALE GENOMIC DNA]</scope>
    <source>
        <strain evidence="7 8">UMCV2</strain>
    </source>
</reference>
<dbReference type="GO" id="GO:0032993">
    <property type="term" value="C:protein-DNA complex"/>
    <property type="evidence" value="ECO:0007669"/>
    <property type="project" value="TreeGrafter"/>
</dbReference>
<dbReference type="SUPFAM" id="SSF53850">
    <property type="entry name" value="Periplasmic binding protein-like II"/>
    <property type="match status" value="1"/>
</dbReference>
<dbReference type="Proteomes" id="UP000239187">
    <property type="component" value="Chromosome"/>
</dbReference>